<keyword evidence="1" id="KW-0812">Transmembrane</keyword>
<dbReference type="GeneID" id="60604765"/>
<evidence type="ECO:0000256" key="1">
    <source>
        <dbReference type="SAM" id="Phobius"/>
    </source>
</evidence>
<keyword evidence="1" id="KW-0472">Membrane</keyword>
<accession>A0A2W5B5Z3</accession>
<organism evidence="2 3">
    <name type="scientific">Corynebacterium urealyticum</name>
    <dbReference type="NCBI Taxonomy" id="43771"/>
    <lineage>
        <taxon>Bacteria</taxon>
        <taxon>Bacillati</taxon>
        <taxon>Actinomycetota</taxon>
        <taxon>Actinomycetes</taxon>
        <taxon>Mycobacteriales</taxon>
        <taxon>Corynebacteriaceae</taxon>
        <taxon>Corynebacterium</taxon>
    </lineage>
</organism>
<name>A0A2W5B5Z3_9CORY</name>
<sequence>MSMSLYLGMGSILIGFIFFGTAFYSFHAQKPKNVIILLFSIAIVFMTIIPVTLAVGWASINK</sequence>
<comment type="caution">
    <text evidence="2">The sequence shown here is derived from an EMBL/GenBank/DDBJ whole genome shotgun (WGS) entry which is preliminary data.</text>
</comment>
<feature type="transmembrane region" description="Helical" evidence="1">
    <location>
        <begin position="34"/>
        <end position="60"/>
    </location>
</feature>
<gene>
    <name evidence="2" type="ORF">DI609_02865</name>
</gene>
<dbReference type="AlphaFoldDB" id="A0A2W5B5Z3"/>
<evidence type="ECO:0000313" key="2">
    <source>
        <dbReference type="EMBL" id="PZP02131.1"/>
    </source>
</evidence>
<evidence type="ECO:0000313" key="3">
    <source>
        <dbReference type="Proteomes" id="UP000249451"/>
    </source>
</evidence>
<protein>
    <submittedName>
        <fullName evidence="2">Uncharacterized protein</fullName>
    </submittedName>
</protein>
<proteinExistence type="predicted"/>
<reference evidence="2 3" key="1">
    <citation type="submission" date="2017-11" db="EMBL/GenBank/DDBJ databases">
        <title>Infants hospitalized years apart are colonized by the same room-sourced microbial strains.</title>
        <authorList>
            <person name="Brooks B."/>
            <person name="Olm M.R."/>
            <person name="Firek B.A."/>
            <person name="Baker R."/>
            <person name="Thomas B.C."/>
            <person name="Morowitz M.J."/>
            <person name="Banfield J.F."/>
        </authorList>
    </citation>
    <scope>NUCLEOTIDE SEQUENCE [LARGE SCALE GENOMIC DNA]</scope>
    <source>
        <strain evidence="2">S2_012_000_R3_87</strain>
    </source>
</reference>
<dbReference type="Proteomes" id="UP000249451">
    <property type="component" value="Unassembled WGS sequence"/>
</dbReference>
<keyword evidence="1" id="KW-1133">Transmembrane helix</keyword>
<feature type="transmembrane region" description="Helical" evidence="1">
    <location>
        <begin position="6"/>
        <end position="27"/>
    </location>
</feature>
<dbReference type="RefSeq" id="WP_012361212.1">
    <property type="nucleotide sequence ID" value="NZ_CP065982.1"/>
</dbReference>
<dbReference type="EMBL" id="QFNY01000044">
    <property type="protein sequence ID" value="PZP02131.1"/>
    <property type="molecule type" value="Genomic_DNA"/>
</dbReference>